<reference evidence="2" key="2">
    <citation type="journal article" date="2021" name="PeerJ">
        <title>Extensive microbial diversity within the chicken gut microbiome revealed by metagenomics and culture.</title>
        <authorList>
            <person name="Gilroy R."/>
            <person name="Ravi A."/>
            <person name="Getino M."/>
            <person name="Pursley I."/>
            <person name="Horton D.L."/>
            <person name="Alikhan N.F."/>
            <person name="Baker D."/>
            <person name="Gharbi K."/>
            <person name="Hall N."/>
            <person name="Watson M."/>
            <person name="Adriaenssens E.M."/>
            <person name="Foster-Nyarko E."/>
            <person name="Jarju S."/>
            <person name="Secka A."/>
            <person name="Antonio M."/>
            <person name="Oren A."/>
            <person name="Chaudhuri R.R."/>
            <person name="La Ragione R."/>
            <person name="Hildebrand F."/>
            <person name="Pallen M.J."/>
        </authorList>
    </citation>
    <scope>NUCLEOTIDE SEQUENCE</scope>
    <source>
        <strain evidence="2">CHK199-13235</strain>
    </source>
</reference>
<organism evidence="2 3">
    <name type="scientific">Candidatus Merdivicinus excrementipullorum</name>
    <dbReference type="NCBI Taxonomy" id="2840867"/>
    <lineage>
        <taxon>Bacteria</taxon>
        <taxon>Bacillati</taxon>
        <taxon>Bacillota</taxon>
        <taxon>Clostridia</taxon>
        <taxon>Eubacteriales</taxon>
        <taxon>Oscillospiraceae</taxon>
        <taxon>Oscillospiraceae incertae sedis</taxon>
        <taxon>Candidatus Merdivicinus</taxon>
    </lineage>
</organism>
<name>A0A9D1FND8_9FIRM</name>
<dbReference type="InterPro" id="IPR052018">
    <property type="entry name" value="PHP_domain"/>
</dbReference>
<comment type="caution">
    <text evidence="2">The sequence shown here is derived from an EMBL/GenBank/DDBJ whole genome shotgun (WGS) entry which is preliminary data.</text>
</comment>
<dbReference type="SMART" id="SM00481">
    <property type="entry name" value="POLIIIAc"/>
    <property type="match status" value="1"/>
</dbReference>
<feature type="domain" description="Polymerase/histidinol phosphatase N-terminal" evidence="1">
    <location>
        <begin position="5"/>
        <end position="73"/>
    </location>
</feature>
<protein>
    <recommendedName>
        <fullName evidence="1">Polymerase/histidinol phosphatase N-terminal domain-containing protein</fullName>
    </recommendedName>
</protein>
<dbReference type="SUPFAM" id="SSF89550">
    <property type="entry name" value="PHP domain-like"/>
    <property type="match status" value="1"/>
</dbReference>
<dbReference type="AlphaFoldDB" id="A0A9D1FND8"/>
<dbReference type="InterPro" id="IPR016195">
    <property type="entry name" value="Pol/histidinol_Pase-like"/>
</dbReference>
<dbReference type="PANTHER" id="PTHR42924:SF3">
    <property type="entry name" value="POLYMERASE_HISTIDINOL PHOSPHATASE N-TERMINAL DOMAIN-CONTAINING PROTEIN"/>
    <property type="match status" value="1"/>
</dbReference>
<dbReference type="PANTHER" id="PTHR42924">
    <property type="entry name" value="EXONUCLEASE"/>
    <property type="match status" value="1"/>
</dbReference>
<evidence type="ECO:0000259" key="1">
    <source>
        <dbReference type="SMART" id="SM00481"/>
    </source>
</evidence>
<evidence type="ECO:0000313" key="3">
    <source>
        <dbReference type="Proteomes" id="UP000824002"/>
    </source>
</evidence>
<dbReference type="EMBL" id="DVJP01000039">
    <property type="protein sequence ID" value="HIS76365.1"/>
    <property type="molecule type" value="Genomic_DNA"/>
</dbReference>
<gene>
    <name evidence="2" type="ORF">IAB51_06070</name>
</gene>
<evidence type="ECO:0000313" key="2">
    <source>
        <dbReference type="EMBL" id="HIS76365.1"/>
    </source>
</evidence>
<reference evidence="2" key="1">
    <citation type="submission" date="2020-10" db="EMBL/GenBank/DDBJ databases">
        <authorList>
            <person name="Gilroy R."/>
        </authorList>
    </citation>
    <scope>NUCLEOTIDE SEQUENCE</scope>
    <source>
        <strain evidence="2">CHK199-13235</strain>
    </source>
</reference>
<dbReference type="InterPro" id="IPR003141">
    <property type="entry name" value="Pol/His_phosphatase_N"/>
</dbReference>
<dbReference type="Proteomes" id="UP000824002">
    <property type="component" value="Unassembled WGS sequence"/>
</dbReference>
<accession>A0A9D1FND8</accession>
<sequence>MLAPYDLHIHSCLSPCGEEEMTPNNIVGMAQILGLSVFAVADHNTARNLPALRKLAEEAGLLLIPAMEITTAEEAHILSLFPSVEAALEMGEELYAALPPVRNKPEVFGFQRILDENDRETGELEKLLINAAMFPIDTVFEKVRGYGGVPIPAHIDKSAYSVISSLGVIPPELDVKTVEVSPGGVDRGFAPPDGEEYFVITDSDAHDLETMSGHEARSLELAELSVEEILKRFGGLE</sequence>
<dbReference type="CDD" id="cd07432">
    <property type="entry name" value="PHP_HisPPase"/>
    <property type="match status" value="1"/>
</dbReference>
<dbReference type="GO" id="GO:0004534">
    <property type="term" value="F:5'-3' RNA exonuclease activity"/>
    <property type="evidence" value="ECO:0007669"/>
    <property type="project" value="TreeGrafter"/>
</dbReference>
<dbReference type="GO" id="GO:0035312">
    <property type="term" value="F:5'-3' DNA exonuclease activity"/>
    <property type="evidence" value="ECO:0007669"/>
    <property type="project" value="TreeGrafter"/>
</dbReference>
<proteinExistence type="predicted"/>
<dbReference type="Gene3D" id="3.20.20.140">
    <property type="entry name" value="Metal-dependent hydrolases"/>
    <property type="match status" value="1"/>
</dbReference>